<dbReference type="PANTHER" id="PTHR30537:SF5">
    <property type="entry name" value="HTH-TYPE TRANSCRIPTIONAL ACTIVATOR TTDR-RELATED"/>
    <property type="match status" value="1"/>
</dbReference>
<dbReference type="SUPFAM" id="SSF53850">
    <property type="entry name" value="Periplasmic binding protein-like II"/>
    <property type="match status" value="1"/>
</dbReference>
<dbReference type="PROSITE" id="PS50931">
    <property type="entry name" value="HTH_LYSR"/>
    <property type="match status" value="1"/>
</dbReference>
<proteinExistence type="inferred from homology"/>
<evidence type="ECO:0000256" key="3">
    <source>
        <dbReference type="ARBA" id="ARBA00023125"/>
    </source>
</evidence>
<sequence length="311" mass="33892">MSDPSPILDELRAMAVFATVVRSGSFAAAARALGLTRAVVSHHIRALEAKLGVPLAQRSTRSFSLTPAGEAFRVHCERLLDEANDGIRGMELLRAEPRGEVRITCSHHFGSKRIMPALLAFRRRYPAIRLHVAMNDANVDLVQHGIELAVRAGPLADSSLVARRLVREPTMLCAAPAYLRRHRAPASIEELAQHRWVLYPPTQRAATVRIDGKELQVPVKGDVATDSAAARLAFVLAGDGIARLPAYDAASLLAAGELVRVLPQAETAPLEIFLVHSQRIGPSARLLRDFLLEHAQAEAILQSRPETIPED</sequence>
<dbReference type="Gene3D" id="1.10.10.10">
    <property type="entry name" value="Winged helix-like DNA-binding domain superfamily/Winged helix DNA-binding domain"/>
    <property type="match status" value="1"/>
</dbReference>
<keyword evidence="4" id="KW-0804">Transcription</keyword>
<comment type="similarity">
    <text evidence="1">Belongs to the LysR transcriptional regulatory family.</text>
</comment>
<gene>
    <name evidence="6" type="ORF">GTP46_27490</name>
</gene>
<evidence type="ECO:0000313" key="6">
    <source>
        <dbReference type="EMBL" id="MYM26379.1"/>
    </source>
</evidence>
<organism evidence="6 7">
    <name type="scientific">Duganella flavida</name>
    <dbReference type="NCBI Taxonomy" id="2692175"/>
    <lineage>
        <taxon>Bacteria</taxon>
        <taxon>Pseudomonadati</taxon>
        <taxon>Pseudomonadota</taxon>
        <taxon>Betaproteobacteria</taxon>
        <taxon>Burkholderiales</taxon>
        <taxon>Oxalobacteraceae</taxon>
        <taxon>Telluria group</taxon>
        <taxon>Duganella</taxon>
    </lineage>
</organism>
<dbReference type="SUPFAM" id="SSF46785">
    <property type="entry name" value="Winged helix' DNA-binding domain"/>
    <property type="match status" value="1"/>
</dbReference>
<dbReference type="EMBL" id="WWCN01000026">
    <property type="protein sequence ID" value="MYM26379.1"/>
    <property type="molecule type" value="Genomic_DNA"/>
</dbReference>
<dbReference type="InterPro" id="IPR000847">
    <property type="entry name" value="LysR_HTH_N"/>
</dbReference>
<evidence type="ECO:0000313" key="7">
    <source>
        <dbReference type="Proteomes" id="UP000479335"/>
    </source>
</evidence>
<evidence type="ECO:0000256" key="4">
    <source>
        <dbReference type="ARBA" id="ARBA00023163"/>
    </source>
</evidence>
<dbReference type="FunFam" id="1.10.10.10:FF:000001">
    <property type="entry name" value="LysR family transcriptional regulator"/>
    <property type="match status" value="1"/>
</dbReference>
<evidence type="ECO:0000259" key="5">
    <source>
        <dbReference type="PROSITE" id="PS50931"/>
    </source>
</evidence>
<dbReference type="InterPro" id="IPR036390">
    <property type="entry name" value="WH_DNA-bd_sf"/>
</dbReference>
<keyword evidence="2" id="KW-0805">Transcription regulation</keyword>
<dbReference type="Pfam" id="PF00126">
    <property type="entry name" value="HTH_1"/>
    <property type="match status" value="1"/>
</dbReference>
<reference evidence="6 7" key="1">
    <citation type="submission" date="2019-12" db="EMBL/GenBank/DDBJ databases">
        <title>Novel species isolated from a subtropical stream in China.</title>
        <authorList>
            <person name="Lu H."/>
        </authorList>
    </citation>
    <scope>NUCLEOTIDE SEQUENCE [LARGE SCALE GENOMIC DNA]</scope>
    <source>
        <strain evidence="6 7">FT135W</strain>
    </source>
</reference>
<dbReference type="InterPro" id="IPR036388">
    <property type="entry name" value="WH-like_DNA-bd_sf"/>
</dbReference>
<keyword evidence="7" id="KW-1185">Reference proteome</keyword>
<dbReference type="RefSeq" id="WP_161009813.1">
    <property type="nucleotide sequence ID" value="NZ_WWCN01000026.1"/>
</dbReference>
<dbReference type="Gene3D" id="3.40.190.290">
    <property type="match status" value="1"/>
</dbReference>
<dbReference type="Pfam" id="PF03466">
    <property type="entry name" value="LysR_substrate"/>
    <property type="match status" value="1"/>
</dbReference>
<evidence type="ECO:0000256" key="1">
    <source>
        <dbReference type="ARBA" id="ARBA00009437"/>
    </source>
</evidence>
<protein>
    <submittedName>
        <fullName evidence="6">LysR family transcriptional regulator</fullName>
    </submittedName>
</protein>
<dbReference type="CDD" id="cd08422">
    <property type="entry name" value="PBP2_CrgA_like"/>
    <property type="match status" value="1"/>
</dbReference>
<feature type="domain" description="HTH lysR-type" evidence="5">
    <location>
        <begin position="9"/>
        <end position="66"/>
    </location>
</feature>
<dbReference type="InterPro" id="IPR058163">
    <property type="entry name" value="LysR-type_TF_proteobact-type"/>
</dbReference>
<dbReference type="AlphaFoldDB" id="A0A6L8KG35"/>
<dbReference type="Proteomes" id="UP000479335">
    <property type="component" value="Unassembled WGS sequence"/>
</dbReference>
<dbReference type="GO" id="GO:0003700">
    <property type="term" value="F:DNA-binding transcription factor activity"/>
    <property type="evidence" value="ECO:0007669"/>
    <property type="project" value="InterPro"/>
</dbReference>
<dbReference type="GO" id="GO:0006351">
    <property type="term" value="P:DNA-templated transcription"/>
    <property type="evidence" value="ECO:0007669"/>
    <property type="project" value="TreeGrafter"/>
</dbReference>
<dbReference type="GO" id="GO:0043565">
    <property type="term" value="F:sequence-specific DNA binding"/>
    <property type="evidence" value="ECO:0007669"/>
    <property type="project" value="TreeGrafter"/>
</dbReference>
<dbReference type="InterPro" id="IPR005119">
    <property type="entry name" value="LysR_subst-bd"/>
</dbReference>
<dbReference type="PANTHER" id="PTHR30537">
    <property type="entry name" value="HTH-TYPE TRANSCRIPTIONAL REGULATOR"/>
    <property type="match status" value="1"/>
</dbReference>
<keyword evidence="3" id="KW-0238">DNA-binding</keyword>
<name>A0A6L8KG35_9BURK</name>
<evidence type="ECO:0000256" key="2">
    <source>
        <dbReference type="ARBA" id="ARBA00023015"/>
    </source>
</evidence>
<comment type="caution">
    <text evidence="6">The sequence shown here is derived from an EMBL/GenBank/DDBJ whole genome shotgun (WGS) entry which is preliminary data.</text>
</comment>
<accession>A0A6L8KG35</accession>